<dbReference type="Proteomes" id="UP000433493">
    <property type="component" value="Unassembled WGS sequence"/>
</dbReference>
<evidence type="ECO:0000313" key="4">
    <source>
        <dbReference type="Proteomes" id="UP000433493"/>
    </source>
</evidence>
<organism evidence="3 4">
    <name type="scientific">Gulosibacter chungangensis</name>
    <dbReference type="NCBI Taxonomy" id="979746"/>
    <lineage>
        <taxon>Bacteria</taxon>
        <taxon>Bacillati</taxon>
        <taxon>Actinomycetota</taxon>
        <taxon>Actinomycetes</taxon>
        <taxon>Micrococcales</taxon>
        <taxon>Microbacteriaceae</taxon>
        <taxon>Gulosibacter</taxon>
    </lineage>
</organism>
<dbReference type="SUPFAM" id="SSF46689">
    <property type="entry name" value="Homeodomain-like"/>
    <property type="match status" value="1"/>
</dbReference>
<dbReference type="SUPFAM" id="SSF53098">
    <property type="entry name" value="Ribonuclease H-like"/>
    <property type="match status" value="1"/>
</dbReference>
<dbReference type="NCBIfam" id="NF033577">
    <property type="entry name" value="transpos_IS481"/>
    <property type="match status" value="1"/>
</dbReference>
<dbReference type="InterPro" id="IPR036397">
    <property type="entry name" value="RNaseH_sf"/>
</dbReference>
<dbReference type="PANTHER" id="PTHR35004">
    <property type="entry name" value="TRANSPOSASE RV3428C-RELATED"/>
    <property type="match status" value="1"/>
</dbReference>
<feature type="domain" description="Integrase catalytic" evidence="2">
    <location>
        <begin position="150"/>
        <end position="317"/>
    </location>
</feature>
<dbReference type="GO" id="GO:0015074">
    <property type="term" value="P:DNA integration"/>
    <property type="evidence" value="ECO:0007669"/>
    <property type="project" value="InterPro"/>
</dbReference>
<feature type="region of interest" description="Disordered" evidence="1">
    <location>
        <begin position="302"/>
        <end position="321"/>
    </location>
</feature>
<dbReference type="PROSITE" id="PS50994">
    <property type="entry name" value="INTEGRASE"/>
    <property type="match status" value="1"/>
</dbReference>
<evidence type="ECO:0000256" key="1">
    <source>
        <dbReference type="SAM" id="MobiDB-lite"/>
    </source>
</evidence>
<name>A0A7J5BC43_9MICO</name>
<proteinExistence type="predicted"/>
<gene>
    <name evidence="3" type="ORF">F8O05_06335</name>
</gene>
<feature type="region of interest" description="Disordered" evidence="1">
    <location>
        <begin position="53"/>
        <end position="73"/>
    </location>
</feature>
<dbReference type="Pfam" id="PF13683">
    <property type="entry name" value="rve_3"/>
    <property type="match status" value="1"/>
</dbReference>
<dbReference type="EMBL" id="WBKB01000003">
    <property type="protein sequence ID" value="KAB1643675.1"/>
    <property type="molecule type" value="Genomic_DNA"/>
</dbReference>
<sequence length="321" mass="36671">MTHANAKLTPAGRLAMVQAVVIDGWTQARVAERFQVARGTVSKWVARYRTGGETALQDHSSRPHRSPNQTPVRTERRIIGLRVNRRWGPHRIAYHLHLPQSTVSKVLARYHVPLLAHIDLNTGVRVRKPKPVRYEHEHPGDLVHVDVKKLGRIPDGGGWRTLGREQGNKKRSGAGYSYLHSAIDDHSRVAYSEILDDKRKHTAAGFWKRANAYFNSLGISVKRVLTDNGSCYRSHVFNNALGERVKHKYTRPYRPQTNGKIERFHRTLAFEWAYTRHYDSDAARAATYQAWIHNYNHHRPHTALGGKSPIDRVHNVNGKNS</sequence>
<dbReference type="InterPro" id="IPR047656">
    <property type="entry name" value="IS481-like_transpos"/>
</dbReference>
<dbReference type="InterPro" id="IPR009057">
    <property type="entry name" value="Homeodomain-like_sf"/>
</dbReference>
<evidence type="ECO:0000313" key="3">
    <source>
        <dbReference type="EMBL" id="KAB1643675.1"/>
    </source>
</evidence>
<evidence type="ECO:0000259" key="2">
    <source>
        <dbReference type="PROSITE" id="PS50994"/>
    </source>
</evidence>
<dbReference type="InterPro" id="IPR001584">
    <property type="entry name" value="Integrase_cat-core"/>
</dbReference>
<dbReference type="Pfam" id="PF13565">
    <property type="entry name" value="HTH_32"/>
    <property type="match status" value="1"/>
</dbReference>
<dbReference type="GO" id="GO:0003676">
    <property type="term" value="F:nucleic acid binding"/>
    <property type="evidence" value="ECO:0007669"/>
    <property type="project" value="InterPro"/>
</dbReference>
<dbReference type="AlphaFoldDB" id="A0A7J5BC43"/>
<accession>A0A7J5BC43</accession>
<protein>
    <submittedName>
        <fullName evidence="3">IS481 family transposase</fullName>
    </submittedName>
</protein>
<dbReference type="RefSeq" id="WP_158052090.1">
    <property type="nucleotide sequence ID" value="NZ_WBKB01000003.1"/>
</dbReference>
<dbReference type="Gene3D" id="1.10.10.10">
    <property type="entry name" value="Winged helix-like DNA-binding domain superfamily/Winged helix DNA-binding domain"/>
    <property type="match status" value="1"/>
</dbReference>
<dbReference type="PANTHER" id="PTHR35004:SF6">
    <property type="entry name" value="TRANSPOSASE"/>
    <property type="match status" value="1"/>
</dbReference>
<dbReference type="InterPro" id="IPR012337">
    <property type="entry name" value="RNaseH-like_sf"/>
</dbReference>
<reference evidence="3 4" key="1">
    <citation type="submission" date="2019-09" db="EMBL/GenBank/DDBJ databases">
        <title>Phylogeny of genus Pseudoclavibacter and closely related genus.</title>
        <authorList>
            <person name="Li Y."/>
        </authorList>
    </citation>
    <scope>NUCLEOTIDE SEQUENCE [LARGE SCALE GENOMIC DNA]</scope>
    <source>
        <strain evidence="3 4">KCTC 13959</strain>
    </source>
</reference>
<keyword evidence="4" id="KW-1185">Reference proteome</keyword>
<dbReference type="InterPro" id="IPR036388">
    <property type="entry name" value="WH-like_DNA-bd_sf"/>
</dbReference>
<comment type="caution">
    <text evidence="3">The sequence shown here is derived from an EMBL/GenBank/DDBJ whole genome shotgun (WGS) entry which is preliminary data.</text>
</comment>
<dbReference type="OrthoDB" id="52928at2"/>
<dbReference type="Gene3D" id="3.30.420.10">
    <property type="entry name" value="Ribonuclease H-like superfamily/Ribonuclease H"/>
    <property type="match status" value="1"/>
</dbReference>